<evidence type="ECO:0000313" key="1">
    <source>
        <dbReference type="EMBL" id="ERF74599.1"/>
    </source>
</evidence>
<dbReference type="GeneID" id="19235790"/>
<dbReference type="EMBL" id="KE720872">
    <property type="protein sequence ID" value="ERF74599.1"/>
    <property type="molecule type" value="Genomic_DNA"/>
</dbReference>
<accession>U1HYL7</accession>
<gene>
    <name evidence="1" type="ORF">EPUS_00729</name>
</gene>
<proteinExistence type="predicted"/>
<name>U1HYL7_ENDPU</name>
<evidence type="ECO:0008006" key="3">
    <source>
        <dbReference type="Google" id="ProtNLM"/>
    </source>
</evidence>
<keyword evidence="2" id="KW-1185">Reference proteome</keyword>
<evidence type="ECO:0000313" key="2">
    <source>
        <dbReference type="Proteomes" id="UP000019373"/>
    </source>
</evidence>
<dbReference type="RefSeq" id="XP_007799700.1">
    <property type="nucleotide sequence ID" value="XM_007801509.1"/>
</dbReference>
<sequence>MSSSSLEALSNEVLLMIIQQVDFSKASFVALTVISHRFHELIISRGGRLLYDIAAVQFPLALITERDPPAFSIKSYISLSLQTLEKIAIRSQSYENVLRIFQRIEQRMEQEARHFRKHFALPSWEENVLLGLHISYRMQEILSEIDVHDLPTLNSHTSRGISHYEAWVLSLPPALCLALRHTAFIGLDSIQAWDWKLGSRLLGDTMSQNSPFILPWILGFEQHPVYALLLCARSVEIETSQRQKIGMPPTSLDWQGIHDDIRQLQDKMSIRQHIFIYLTDLVTRRIRQDILGNWNRFVEENPRVIAGLRSQEVRSTEEVRALIEGFLVGFEG</sequence>
<dbReference type="HOGENOM" id="CLU_831634_0_0_1"/>
<dbReference type="Proteomes" id="UP000019373">
    <property type="component" value="Unassembled WGS sequence"/>
</dbReference>
<organism evidence="1 2">
    <name type="scientific">Endocarpon pusillum (strain Z07020 / HMAS-L-300199)</name>
    <name type="common">Lichen-forming fungus</name>
    <dbReference type="NCBI Taxonomy" id="1263415"/>
    <lineage>
        <taxon>Eukaryota</taxon>
        <taxon>Fungi</taxon>
        <taxon>Dikarya</taxon>
        <taxon>Ascomycota</taxon>
        <taxon>Pezizomycotina</taxon>
        <taxon>Eurotiomycetes</taxon>
        <taxon>Chaetothyriomycetidae</taxon>
        <taxon>Verrucariales</taxon>
        <taxon>Verrucariaceae</taxon>
        <taxon>Endocarpon</taxon>
    </lineage>
</organism>
<dbReference type="AlphaFoldDB" id="U1HYL7"/>
<protein>
    <recommendedName>
        <fullName evidence="3">F-box domain-containing protein</fullName>
    </recommendedName>
</protein>
<reference evidence="2" key="1">
    <citation type="journal article" date="2014" name="BMC Genomics">
        <title>Genome characteristics reveal the impact of lichenization on lichen-forming fungus Endocarpon pusillum Hedwig (Verrucariales, Ascomycota).</title>
        <authorList>
            <person name="Wang Y.-Y."/>
            <person name="Liu B."/>
            <person name="Zhang X.-Y."/>
            <person name="Zhou Q.-M."/>
            <person name="Zhang T."/>
            <person name="Li H."/>
            <person name="Yu Y.-F."/>
            <person name="Zhang X.-L."/>
            <person name="Hao X.-Y."/>
            <person name="Wang M."/>
            <person name="Wang L."/>
            <person name="Wei J.-C."/>
        </authorList>
    </citation>
    <scope>NUCLEOTIDE SEQUENCE [LARGE SCALE GENOMIC DNA]</scope>
    <source>
        <strain evidence="2">Z07020 / HMAS-L-300199</strain>
    </source>
</reference>